<accession>A0ABU3GE13</accession>
<gene>
    <name evidence="2" type="ORF">Q9S71_12815</name>
</gene>
<keyword evidence="1" id="KW-0472">Membrane</keyword>
<reference evidence="2 3" key="1">
    <citation type="submission" date="2023-08" db="EMBL/GenBank/DDBJ databases">
        <title>Microbacterium aquilitoris sp. nov. and Microbacterium gwkjibeachense sp. nov., isolated from beach.</title>
        <authorList>
            <person name="Lee S.D."/>
            <person name="Yang H."/>
            <person name="Kim I."/>
        </authorList>
    </citation>
    <scope>NUCLEOTIDE SEQUENCE [LARGE SCALE GENOMIC DNA]</scope>
    <source>
        <strain evidence="2 3">KSW4-11</strain>
    </source>
</reference>
<sequence length="72" mass="8019">MTEEKAEVPVAFWYFIGATFAGVAPVLFFNFAEWWVKLLFIPVALGLIVAGFVQLRRETGWGKSEGEQPPTG</sequence>
<dbReference type="EMBL" id="JAUZVV010000002">
    <property type="protein sequence ID" value="MDT3317701.1"/>
    <property type="molecule type" value="Genomic_DNA"/>
</dbReference>
<keyword evidence="3" id="KW-1185">Reference proteome</keyword>
<dbReference type="Proteomes" id="UP001251849">
    <property type="component" value="Unassembled WGS sequence"/>
</dbReference>
<evidence type="ECO:0000313" key="3">
    <source>
        <dbReference type="Proteomes" id="UP001251849"/>
    </source>
</evidence>
<evidence type="ECO:0000313" key="2">
    <source>
        <dbReference type="EMBL" id="MDT3317701.1"/>
    </source>
</evidence>
<feature type="transmembrane region" description="Helical" evidence="1">
    <location>
        <begin position="12"/>
        <end position="32"/>
    </location>
</feature>
<feature type="transmembrane region" description="Helical" evidence="1">
    <location>
        <begin position="38"/>
        <end position="55"/>
    </location>
</feature>
<keyword evidence="1" id="KW-0812">Transmembrane</keyword>
<comment type="caution">
    <text evidence="2">The sequence shown here is derived from an EMBL/GenBank/DDBJ whole genome shotgun (WGS) entry which is preliminary data.</text>
</comment>
<organism evidence="2 3">
    <name type="scientific">Microbacterium gawkjiense</name>
    <dbReference type="NCBI Taxonomy" id="3067309"/>
    <lineage>
        <taxon>Bacteria</taxon>
        <taxon>Bacillati</taxon>
        <taxon>Actinomycetota</taxon>
        <taxon>Actinomycetes</taxon>
        <taxon>Micrococcales</taxon>
        <taxon>Microbacteriaceae</taxon>
        <taxon>Microbacterium</taxon>
    </lineage>
</organism>
<protein>
    <submittedName>
        <fullName evidence="2">Uncharacterized protein</fullName>
    </submittedName>
</protein>
<name>A0ABU3GE13_9MICO</name>
<proteinExistence type="predicted"/>
<dbReference type="RefSeq" id="WP_311862723.1">
    <property type="nucleotide sequence ID" value="NZ_JAUZVV010000002.1"/>
</dbReference>
<keyword evidence="1" id="KW-1133">Transmembrane helix</keyword>
<evidence type="ECO:0000256" key="1">
    <source>
        <dbReference type="SAM" id="Phobius"/>
    </source>
</evidence>